<feature type="transmembrane region" description="Helical" evidence="2">
    <location>
        <begin position="119"/>
        <end position="138"/>
    </location>
</feature>
<dbReference type="OrthoDB" id="3520229at2759"/>
<feature type="region of interest" description="Disordered" evidence="1">
    <location>
        <begin position="435"/>
        <end position="460"/>
    </location>
</feature>
<keyword evidence="2" id="KW-0812">Transmembrane</keyword>
<evidence type="ECO:0000313" key="4">
    <source>
        <dbReference type="Proteomes" id="UP000247810"/>
    </source>
</evidence>
<dbReference type="Proteomes" id="UP000247810">
    <property type="component" value="Unassembled WGS sequence"/>
</dbReference>
<protein>
    <recommendedName>
        <fullName evidence="5">N-acetyltransferase domain-containing protein</fullName>
    </recommendedName>
</protein>
<evidence type="ECO:0008006" key="5">
    <source>
        <dbReference type="Google" id="ProtNLM"/>
    </source>
</evidence>
<dbReference type="STRING" id="1448320.A0A319F4A0"/>
<feature type="transmembrane region" description="Helical" evidence="2">
    <location>
        <begin position="92"/>
        <end position="113"/>
    </location>
</feature>
<dbReference type="AlphaFoldDB" id="A0A319F4A0"/>
<sequence length="488" mass="52132">MLSSHPAILTHLHLTSTSLPYLSLSLSLSQQPPIKQPPPTTGTTMSSNTAPTPPDQLTLTTKTTSNPTDQLAALRLIADSIAQQRQLAAKAILTHPASLLSLLLTLYLTYLFTNRPTDWTSLLLITWPACIAVFLLLVRYATEPYLEKAGSVGRKLLGVREHDTRRANGAQEHDKKTSDEDTVVTITTHHGTHLIGTLVLCAVRTSSELCVHVRDAAERSKYTRFPVAVIRAWTIEQRVRGVGIGRGLLEYAVGVCWERGWKGPVVSDCHANEVVELSLVGRWVGGVANRGMLVREGSLREWVEGVSTPLRLRLNPPLPHTTLYSNHIFLHKKTKMSTTTATTTGSTPTCTSSRYVLPVQDAACALPNSGNYSSVMSTCCKPASVTKYDNDCGLYCLAEKQSVKDLLDCLQTNGAETEAFCSGNLTATATASVSSASSTGSKTGTSTGGSASSTDKSAGVSLRQPGVSKLGLGVLGLFVVSGVLGVGF</sequence>
<feature type="region of interest" description="Disordered" evidence="1">
    <location>
        <begin position="30"/>
        <end position="63"/>
    </location>
</feature>
<evidence type="ECO:0000256" key="1">
    <source>
        <dbReference type="SAM" id="MobiDB-lite"/>
    </source>
</evidence>
<reference evidence="3 4" key="1">
    <citation type="submission" date="2018-02" db="EMBL/GenBank/DDBJ databases">
        <title>The genomes of Aspergillus section Nigri reveals drivers in fungal speciation.</title>
        <authorList>
            <consortium name="DOE Joint Genome Institute"/>
            <person name="Vesth T.C."/>
            <person name="Nybo J."/>
            <person name="Theobald S."/>
            <person name="Brandl J."/>
            <person name="Frisvad J.C."/>
            <person name="Nielsen K.F."/>
            <person name="Lyhne E.K."/>
            <person name="Kogle M.E."/>
            <person name="Kuo A."/>
            <person name="Riley R."/>
            <person name="Clum A."/>
            <person name="Nolan M."/>
            <person name="Lipzen A."/>
            <person name="Salamov A."/>
            <person name="Henrissat B."/>
            <person name="Wiebenga A."/>
            <person name="De vries R.P."/>
            <person name="Grigoriev I.V."/>
            <person name="Mortensen U.H."/>
            <person name="Andersen M.R."/>
            <person name="Baker S.E."/>
        </authorList>
    </citation>
    <scope>NUCLEOTIDE SEQUENCE [LARGE SCALE GENOMIC DNA]</scope>
    <source>
        <strain evidence="3 4">CBS 707.79</strain>
    </source>
</reference>
<proteinExistence type="predicted"/>
<evidence type="ECO:0000256" key="2">
    <source>
        <dbReference type="SAM" id="Phobius"/>
    </source>
</evidence>
<organism evidence="3 4">
    <name type="scientific">Aspergillus ellipticus CBS 707.79</name>
    <dbReference type="NCBI Taxonomy" id="1448320"/>
    <lineage>
        <taxon>Eukaryota</taxon>
        <taxon>Fungi</taxon>
        <taxon>Dikarya</taxon>
        <taxon>Ascomycota</taxon>
        <taxon>Pezizomycotina</taxon>
        <taxon>Eurotiomycetes</taxon>
        <taxon>Eurotiomycetidae</taxon>
        <taxon>Eurotiales</taxon>
        <taxon>Aspergillaceae</taxon>
        <taxon>Aspergillus</taxon>
        <taxon>Aspergillus subgen. Circumdati</taxon>
    </lineage>
</organism>
<dbReference type="VEuPathDB" id="FungiDB:BO71DRAFT_342164"/>
<dbReference type="EMBL" id="KZ825799">
    <property type="protein sequence ID" value="PYH99812.1"/>
    <property type="molecule type" value="Genomic_DNA"/>
</dbReference>
<feature type="compositionally biased region" description="Low complexity" evidence="1">
    <location>
        <begin position="435"/>
        <end position="459"/>
    </location>
</feature>
<keyword evidence="2" id="KW-1133">Transmembrane helix</keyword>
<keyword evidence="4" id="KW-1185">Reference proteome</keyword>
<keyword evidence="2" id="KW-0472">Membrane</keyword>
<accession>A0A319F4A0</accession>
<evidence type="ECO:0000313" key="3">
    <source>
        <dbReference type="EMBL" id="PYH99812.1"/>
    </source>
</evidence>
<name>A0A319F4A0_9EURO</name>
<gene>
    <name evidence="3" type="ORF">BO71DRAFT_342164</name>
</gene>